<dbReference type="EMBL" id="FXUA01000001">
    <property type="protein sequence ID" value="SMP02823.1"/>
    <property type="molecule type" value="Genomic_DNA"/>
</dbReference>
<accession>A0ABY1NAF8</accession>
<protein>
    <submittedName>
        <fullName evidence="1">Uncharacterized protein</fullName>
    </submittedName>
</protein>
<dbReference type="Proteomes" id="UP001157915">
    <property type="component" value="Unassembled WGS sequence"/>
</dbReference>
<evidence type="ECO:0000313" key="2">
    <source>
        <dbReference type="Proteomes" id="UP001157915"/>
    </source>
</evidence>
<evidence type="ECO:0000313" key="1">
    <source>
        <dbReference type="EMBL" id="SMP02823.1"/>
    </source>
</evidence>
<comment type="caution">
    <text evidence="1">The sequence shown here is derived from an EMBL/GenBank/DDBJ whole genome shotgun (WGS) entry which is preliminary data.</text>
</comment>
<name>A0ABY1NAF8_9BACT</name>
<keyword evidence="2" id="KW-1185">Reference proteome</keyword>
<sequence>MVLLRAKLREIYCSLICLKYSNKKVVRDDTNDGKRNVMSKDFITILMT</sequence>
<organism evidence="1 2">
    <name type="scientific">Algoriphagus winogradskyi</name>
    <dbReference type="NCBI Taxonomy" id="237017"/>
    <lineage>
        <taxon>Bacteria</taxon>
        <taxon>Pseudomonadati</taxon>
        <taxon>Bacteroidota</taxon>
        <taxon>Cytophagia</taxon>
        <taxon>Cytophagales</taxon>
        <taxon>Cyclobacteriaceae</taxon>
        <taxon>Algoriphagus</taxon>
    </lineage>
</organism>
<reference evidence="1 2" key="1">
    <citation type="submission" date="2017-05" db="EMBL/GenBank/DDBJ databases">
        <authorList>
            <person name="Varghese N."/>
            <person name="Submissions S."/>
        </authorList>
    </citation>
    <scope>NUCLEOTIDE SEQUENCE [LARGE SCALE GENOMIC DNA]</scope>
    <source>
        <strain evidence="1 2">DSM 15360</strain>
    </source>
</reference>
<gene>
    <name evidence="1" type="ORF">SAMN06265367_101130</name>
</gene>
<proteinExistence type="predicted"/>